<keyword evidence="8" id="KW-1185">Reference proteome</keyword>
<dbReference type="Pfam" id="PF01098">
    <property type="entry name" value="FTSW_RODA_SPOVE"/>
    <property type="match status" value="1"/>
</dbReference>
<feature type="transmembrane region" description="Helical" evidence="6">
    <location>
        <begin position="323"/>
        <end position="343"/>
    </location>
</feature>
<evidence type="ECO:0000256" key="2">
    <source>
        <dbReference type="ARBA" id="ARBA00022692"/>
    </source>
</evidence>
<accession>A0ABS6D0C9</accession>
<gene>
    <name evidence="7" type="ORF">HGO97_003435</name>
</gene>
<evidence type="ECO:0000256" key="5">
    <source>
        <dbReference type="ARBA" id="ARBA00023136"/>
    </source>
</evidence>
<feature type="transmembrane region" description="Helical" evidence="6">
    <location>
        <begin position="243"/>
        <end position="263"/>
    </location>
</feature>
<reference evidence="7 8" key="1">
    <citation type="submission" date="2021-06" db="EMBL/GenBank/DDBJ databases">
        <title>Faecalicatena sp. nov. isolated from porcine feces.</title>
        <authorList>
            <person name="Oh B.S."/>
            <person name="Lee J.H."/>
        </authorList>
    </citation>
    <scope>NUCLEOTIDE SEQUENCE [LARGE SCALE GENOMIC DNA]</scope>
    <source>
        <strain evidence="7 8">AGMB00832</strain>
    </source>
</reference>
<evidence type="ECO:0000256" key="3">
    <source>
        <dbReference type="ARBA" id="ARBA00022960"/>
    </source>
</evidence>
<feature type="transmembrane region" description="Helical" evidence="6">
    <location>
        <begin position="390"/>
        <end position="412"/>
    </location>
</feature>
<feature type="transmembrane region" description="Helical" evidence="6">
    <location>
        <begin position="157"/>
        <end position="182"/>
    </location>
</feature>
<evidence type="ECO:0000256" key="6">
    <source>
        <dbReference type="SAM" id="Phobius"/>
    </source>
</evidence>
<dbReference type="EMBL" id="JABACJ020000002">
    <property type="protein sequence ID" value="MBU3874866.1"/>
    <property type="molecule type" value="Genomic_DNA"/>
</dbReference>
<dbReference type="Proteomes" id="UP000723714">
    <property type="component" value="Unassembled WGS sequence"/>
</dbReference>
<feature type="transmembrane region" description="Helical" evidence="6">
    <location>
        <begin position="132"/>
        <end position="151"/>
    </location>
</feature>
<sequence>MEKRDYIEQVSEQIRCKRALPGILDELDAHISDQKADYLSSGMSEKEAELSAIREMGDPVVVGAELDAIHRPRMPWKTIIIIGVISIASFILQTMIWPSSLRQMLFCLVGYGIMIAVCYIDYTKIAKWSKELLLLFSFFTFCSELFFNPMVNGSHQFLYIPFLGSMNLSQLILLTIPLYCAVLYQYKGTKRKGIIMGIIWTIPPILCAWYMPNLITAAALFVMCMVCLSIAIKRQWFQVSTRISLCVIWSSVAAIPMLGLYFFGETYQKARITALYNGEASYRVMAIRETLSNSLLVGGNQTGKEIIGQWPDSGSDLFSYVSIYYGLAVAIIAIGIIVSLFVYMLQKSIRQTSQLGMLISSGCCVVFLVQIMIWLTGNLGLLPIDGYCPFLTYGGTGTITTFVLLGIILCIFRNKNVFPANVVIKKKIRKKEFL</sequence>
<dbReference type="PANTHER" id="PTHR30474:SF1">
    <property type="entry name" value="PEPTIDOGLYCAN GLYCOSYLTRANSFERASE MRDB"/>
    <property type="match status" value="1"/>
</dbReference>
<keyword evidence="3" id="KW-0133">Cell shape</keyword>
<feature type="transmembrane region" description="Helical" evidence="6">
    <location>
        <begin position="194"/>
        <end position="211"/>
    </location>
</feature>
<keyword evidence="5 6" id="KW-0472">Membrane</keyword>
<feature type="transmembrane region" description="Helical" evidence="6">
    <location>
        <begin position="217"/>
        <end position="236"/>
    </location>
</feature>
<comment type="caution">
    <text evidence="7">The sequence shown here is derived from an EMBL/GenBank/DDBJ whole genome shotgun (WGS) entry which is preliminary data.</text>
</comment>
<feature type="transmembrane region" description="Helical" evidence="6">
    <location>
        <begin position="79"/>
        <end position="97"/>
    </location>
</feature>
<evidence type="ECO:0000313" key="7">
    <source>
        <dbReference type="EMBL" id="MBU3874866.1"/>
    </source>
</evidence>
<comment type="subcellular location">
    <subcellularLocation>
        <location evidence="1">Membrane</location>
        <topology evidence="1">Multi-pass membrane protein</topology>
    </subcellularLocation>
</comment>
<evidence type="ECO:0000256" key="4">
    <source>
        <dbReference type="ARBA" id="ARBA00022989"/>
    </source>
</evidence>
<dbReference type="InterPro" id="IPR047928">
    <property type="entry name" value="Perm_prefix_1"/>
</dbReference>
<dbReference type="InterPro" id="IPR001182">
    <property type="entry name" value="FtsW/RodA"/>
</dbReference>
<name>A0ABS6D0C9_9FIRM</name>
<organism evidence="7 8">
    <name type="scientific">Faecalicatena faecalis</name>
    <dbReference type="NCBI Taxonomy" id="2726362"/>
    <lineage>
        <taxon>Bacteria</taxon>
        <taxon>Bacillati</taxon>
        <taxon>Bacillota</taxon>
        <taxon>Clostridia</taxon>
        <taxon>Lachnospirales</taxon>
        <taxon>Lachnospiraceae</taxon>
        <taxon>Faecalicatena</taxon>
    </lineage>
</organism>
<keyword evidence="2 6" id="KW-0812">Transmembrane</keyword>
<dbReference type="NCBIfam" id="NF038403">
    <property type="entry name" value="perm_prefix_1"/>
    <property type="match status" value="1"/>
</dbReference>
<feature type="transmembrane region" description="Helical" evidence="6">
    <location>
        <begin position="103"/>
        <end position="120"/>
    </location>
</feature>
<feature type="transmembrane region" description="Helical" evidence="6">
    <location>
        <begin position="355"/>
        <end position="375"/>
    </location>
</feature>
<dbReference type="RefSeq" id="WP_216239452.1">
    <property type="nucleotide sequence ID" value="NZ_JABACJ020000002.1"/>
</dbReference>
<evidence type="ECO:0000313" key="8">
    <source>
        <dbReference type="Proteomes" id="UP000723714"/>
    </source>
</evidence>
<dbReference type="PANTHER" id="PTHR30474">
    <property type="entry name" value="CELL CYCLE PROTEIN"/>
    <property type="match status" value="1"/>
</dbReference>
<keyword evidence="4 6" id="KW-1133">Transmembrane helix</keyword>
<evidence type="ECO:0000256" key="1">
    <source>
        <dbReference type="ARBA" id="ARBA00004141"/>
    </source>
</evidence>
<protein>
    <submittedName>
        <fullName evidence="7">FtsW/RodA/SpoVE family cell cycle protein</fullName>
    </submittedName>
</protein>
<proteinExistence type="predicted"/>